<name>A0AAW1R8Z0_9CHLO</name>
<dbReference type="Pfam" id="PF13489">
    <property type="entry name" value="Methyltransf_23"/>
    <property type="match status" value="1"/>
</dbReference>
<evidence type="ECO:0000313" key="9">
    <source>
        <dbReference type="EMBL" id="KAK9830089.1"/>
    </source>
</evidence>
<accession>A0AAW1R8Z0</accession>
<evidence type="ECO:0000256" key="1">
    <source>
        <dbReference type="ARBA" id="ARBA00004969"/>
    </source>
</evidence>
<protein>
    <recommendedName>
        <fullName evidence="5">phosphoethanolamine N-methyltransferase</fullName>
        <ecNumber evidence="5">2.1.1.103</ecNumber>
    </recommendedName>
</protein>
<dbReference type="Proteomes" id="UP001489004">
    <property type="component" value="Unassembled WGS sequence"/>
</dbReference>
<evidence type="ECO:0000256" key="2">
    <source>
        <dbReference type="ARBA" id="ARBA00005189"/>
    </source>
</evidence>
<dbReference type="EMBL" id="JALJOR010000001">
    <property type="protein sequence ID" value="KAK9830089.1"/>
    <property type="molecule type" value="Genomic_DNA"/>
</dbReference>
<evidence type="ECO:0000256" key="6">
    <source>
        <dbReference type="ARBA" id="ARBA00047619"/>
    </source>
</evidence>
<dbReference type="GO" id="GO:0000234">
    <property type="term" value="F:phosphoethanolamine N-methyltransferase activity"/>
    <property type="evidence" value="ECO:0007669"/>
    <property type="project" value="UniProtKB-EC"/>
</dbReference>
<comment type="pathway">
    <text evidence="2">Lipid metabolism.</text>
</comment>
<evidence type="ECO:0000256" key="7">
    <source>
        <dbReference type="ARBA" id="ARBA00047841"/>
    </source>
</evidence>
<reference evidence="9 10" key="1">
    <citation type="journal article" date="2024" name="Nat. Commun.">
        <title>Phylogenomics reveals the evolutionary origins of lichenization in chlorophyte algae.</title>
        <authorList>
            <person name="Puginier C."/>
            <person name="Libourel C."/>
            <person name="Otte J."/>
            <person name="Skaloud P."/>
            <person name="Haon M."/>
            <person name="Grisel S."/>
            <person name="Petersen M."/>
            <person name="Berrin J.G."/>
            <person name="Delaux P.M."/>
            <person name="Dal Grande F."/>
            <person name="Keller J."/>
        </authorList>
    </citation>
    <scope>NUCLEOTIDE SEQUENCE [LARGE SCALE GENOMIC DNA]</scope>
    <source>
        <strain evidence="9 10">SAG 2043</strain>
    </source>
</reference>
<proteinExistence type="predicted"/>
<comment type="catalytic activity">
    <reaction evidence="7">
        <text>N-methylethanolamine phosphate + S-adenosyl-L-methionine = N,N-dimethylethanolamine phosphate + S-adenosyl-L-homocysteine + H(+)</text>
        <dbReference type="Rhea" id="RHEA:25321"/>
        <dbReference type="ChEBI" id="CHEBI:15378"/>
        <dbReference type="ChEBI" id="CHEBI:57781"/>
        <dbReference type="ChEBI" id="CHEBI:57856"/>
        <dbReference type="ChEBI" id="CHEBI:58641"/>
        <dbReference type="ChEBI" id="CHEBI:59789"/>
        <dbReference type="EC" id="2.1.1.103"/>
    </reaction>
    <physiologicalReaction direction="left-to-right" evidence="7">
        <dbReference type="Rhea" id="RHEA:25322"/>
    </physiologicalReaction>
</comment>
<dbReference type="AlphaFoldDB" id="A0AAW1R8Z0"/>
<organism evidence="9 10">
    <name type="scientific">[Myrmecia] bisecta</name>
    <dbReference type="NCBI Taxonomy" id="41462"/>
    <lineage>
        <taxon>Eukaryota</taxon>
        <taxon>Viridiplantae</taxon>
        <taxon>Chlorophyta</taxon>
        <taxon>core chlorophytes</taxon>
        <taxon>Trebouxiophyceae</taxon>
        <taxon>Trebouxiales</taxon>
        <taxon>Trebouxiaceae</taxon>
        <taxon>Myrmecia</taxon>
    </lineage>
</organism>
<comment type="caution">
    <text evidence="9">The sequence shown here is derived from an EMBL/GenBank/DDBJ whole genome shotgun (WGS) entry which is preliminary data.</text>
</comment>
<feature type="domain" description="Methyltransferase type 11" evidence="8">
    <location>
        <begin position="101"/>
        <end position="196"/>
    </location>
</feature>
<dbReference type="EC" id="2.1.1.103" evidence="5"/>
<keyword evidence="3" id="KW-0489">Methyltransferase</keyword>
<keyword evidence="4" id="KW-0808">Transferase</keyword>
<sequence>MLFAKPDAHHVGQTVPALKALAPLFGASSFHGMATGNLAHVGSDGLTEEERQLQKSYWTENSQEATVEAMMLDSMASVIDLQERPEVMGMLGVVEEKRIMELGAGIGRFTGALAATAKSVLAVDFMEHLIAENRRTNAQRKNVQWQVGDATELVLEPACCDVVFSNWLLMYLSDKEVAKLASDALRWVADDGIVFFRESCFRQSGDKKRKSNPTHYRNPREYFAIFDNVEVEVADGGFAHYELISCRCVDTYVQLKQNQNQVCWKWRKVVTKARRVPDFRHFLDGKQYSMTGILRYERIFGSGFVSTGGLETTKDFVSQLGLQAGQRVLDVGCGIGGGDFYMASEYGVYVHGIDLSVNMVLIALERAAAVPGGSKVSFEIADCTTSEARPESYDAVYSRDTILHIQDKPALFARLFKLLKPGGKLLISDYCRSETEPSEQFASYIQQRGYNLCSVPAYGQILRDAGFTDVKAEDRTWQFEKSLRRELEQAKADKATFVKDFSQEDYDAIVNGWQDKLVRVADGEQRWGLFIGTKPPA</sequence>
<dbReference type="SUPFAM" id="SSF53335">
    <property type="entry name" value="S-adenosyl-L-methionine-dependent methyltransferases"/>
    <property type="match status" value="2"/>
</dbReference>
<comment type="catalytic activity">
    <reaction evidence="6">
        <text>N,N-dimethylethanolamine phosphate + S-adenosyl-L-methionine = phosphocholine + S-adenosyl-L-homocysteine + H(+)</text>
        <dbReference type="Rhea" id="RHEA:25325"/>
        <dbReference type="ChEBI" id="CHEBI:15378"/>
        <dbReference type="ChEBI" id="CHEBI:57856"/>
        <dbReference type="ChEBI" id="CHEBI:58641"/>
        <dbReference type="ChEBI" id="CHEBI:59789"/>
        <dbReference type="ChEBI" id="CHEBI:295975"/>
        <dbReference type="EC" id="2.1.1.103"/>
    </reaction>
    <physiologicalReaction direction="left-to-right" evidence="6">
        <dbReference type="Rhea" id="RHEA:25326"/>
    </physiologicalReaction>
</comment>
<dbReference type="GO" id="GO:0032259">
    <property type="term" value="P:methylation"/>
    <property type="evidence" value="ECO:0007669"/>
    <property type="project" value="UniProtKB-KW"/>
</dbReference>
<dbReference type="PANTHER" id="PTHR44307">
    <property type="entry name" value="PHOSPHOETHANOLAMINE METHYLTRANSFERASE"/>
    <property type="match status" value="1"/>
</dbReference>
<gene>
    <name evidence="9" type="ORF">WJX72_009725</name>
</gene>
<dbReference type="PANTHER" id="PTHR44307:SF2">
    <property type="entry name" value="PHOSPHOETHANOLAMINE METHYLTRANSFERASE ISOFORM X1"/>
    <property type="match status" value="1"/>
</dbReference>
<evidence type="ECO:0000259" key="8">
    <source>
        <dbReference type="Pfam" id="PF08241"/>
    </source>
</evidence>
<evidence type="ECO:0000256" key="4">
    <source>
        <dbReference type="ARBA" id="ARBA00022679"/>
    </source>
</evidence>
<evidence type="ECO:0000313" key="10">
    <source>
        <dbReference type="Proteomes" id="UP001489004"/>
    </source>
</evidence>
<evidence type="ECO:0000256" key="3">
    <source>
        <dbReference type="ARBA" id="ARBA00022603"/>
    </source>
</evidence>
<keyword evidence="10" id="KW-1185">Reference proteome</keyword>
<evidence type="ECO:0000256" key="5">
    <source>
        <dbReference type="ARBA" id="ARBA00035674"/>
    </source>
</evidence>
<dbReference type="InterPro" id="IPR029063">
    <property type="entry name" value="SAM-dependent_MTases_sf"/>
</dbReference>
<dbReference type="CDD" id="cd02440">
    <property type="entry name" value="AdoMet_MTases"/>
    <property type="match status" value="2"/>
</dbReference>
<dbReference type="InterPro" id="IPR013216">
    <property type="entry name" value="Methyltransf_11"/>
</dbReference>
<comment type="pathway">
    <text evidence="1">Phospholipid metabolism; phosphatidylcholine biosynthesis.</text>
</comment>
<dbReference type="Gene3D" id="3.40.50.150">
    <property type="entry name" value="Vaccinia Virus protein VP39"/>
    <property type="match status" value="2"/>
</dbReference>
<dbReference type="Pfam" id="PF08241">
    <property type="entry name" value="Methyltransf_11"/>
    <property type="match status" value="1"/>
</dbReference>